<accession>E3J7Y3</accession>
<evidence type="ECO:0000259" key="7">
    <source>
        <dbReference type="PROSITE" id="PS50850"/>
    </source>
</evidence>
<dbReference type="InParanoid" id="E3J7Y3"/>
<keyword evidence="2 6" id="KW-0812">Transmembrane</keyword>
<dbReference type="GO" id="GO:0005886">
    <property type="term" value="C:plasma membrane"/>
    <property type="evidence" value="ECO:0007669"/>
    <property type="project" value="UniProtKB-SubCell"/>
</dbReference>
<dbReference type="eggNOG" id="COG2814">
    <property type="taxonomic scope" value="Bacteria"/>
</dbReference>
<feature type="transmembrane region" description="Helical" evidence="6">
    <location>
        <begin position="207"/>
        <end position="227"/>
    </location>
</feature>
<feature type="transmembrane region" description="Helical" evidence="6">
    <location>
        <begin position="171"/>
        <end position="195"/>
    </location>
</feature>
<dbReference type="PROSITE" id="PS50850">
    <property type="entry name" value="MFS"/>
    <property type="match status" value="1"/>
</dbReference>
<dbReference type="Gene3D" id="1.20.1250.20">
    <property type="entry name" value="MFS general substrate transporter like domains"/>
    <property type="match status" value="1"/>
</dbReference>
<dbReference type="PANTHER" id="PTHR42718:SF42">
    <property type="entry name" value="EXPORT PROTEIN"/>
    <property type="match status" value="1"/>
</dbReference>
<feature type="transmembrane region" description="Helical" evidence="6">
    <location>
        <begin position="277"/>
        <end position="297"/>
    </location>
</feature>
<evidence type="ECO:0000256" key="4">
    <source>
        <dbReference type="ARBA" id="ARBA00023136"/>
    </source>
</evidence>
<reference evidence="8 9" key="1">
    <citation type="submission" date="2010-10" db="EMBL/GenBank/DDBJ databases">
        <title>Complete sequence of Frankia sp. EuI1c.</title>
        <authorList>
            <consortium name="US DOE Joint Genome Institute"/>
            <person name="Lucas S."/>
            <person name="Copeland A."/>
            <person name="Lapidus A."/>
            <person name="Cheng J.-F."/>
            <person name="Bruce D."/>
            <person name="Goodwin L."/>
            <person name="Pitluck S."/>
            <person name="Chertkov O."/>
            <person name="Detter J.C."/>
            <person name="Han C."/>
            <person name="Tapia R."/>
            <person name="Land M."/>
            <person name="Hauser L."/>
            <person name="Jeffries C."/>
            <person name="Kyrpides N."/>
            <person name="Ivanova N."/>
            <person name="Mikhailova N."/>
            <person name="Beauchemin N."/>
            <person name="Sen A."/>
            <person name="Sur S.A."/>
            <person name="Gtari M."/>
            <person name="Wall L."/>
            <person name="Tisa L."/>
            <person name="Woyke T."/>
        </authorList>
    </citation>
    <scope>NUCLEOTIDE SEQUENCE [LARGE SCALE GENOMIC DNA]</scope>
    <source>
        <strain evidence="9">DSM 45817 / CECT 9037 / EuI1c</strain>
    </source>
</reference>
<feature type="transmembrane region" description="Helical" evidence="6">
    <location>
        <begin position="64"/>
        <end position="81"/>
    </location>
</feature>
<dbReference type="HOGENOM" id="CLU_000960_28_2_11"/>
<feature type="transmembrane region" description="Helical" evidence="6">
    <location>
        <begin position="239"/>
        <end position="256"/>
    </location>
</feature>
<sequence>MRYTLSLTWEPHVCGKRGTVVGARRVALCLLAVGLDTTVLNTALPTLSTTLGASTSELQWITDSYNLVLAALLLPAGLLGDRYGRKRLIMGALAVFGAGSVWSAYSTSPGELAAARAVLGVGAAFLIPLVVAGVLVLFEPAERPRAIAVVTLGSMVGIPLGPIAGGLLLHGFWWGSVFLINAPVAVVGLIAVATLLPESRNPDASGLDPFGIALSAAGMVGVTYGVIEAGDRGWTDVRSLGPLIGGVVILGLFIVVERRVARTRDALIDLALFRARAYTAGTILVTIMAFALFGVLFNTPQYLRGVLGADSLGTGLRLLPMLGAMMVGVQTATRVVQRIGPKAIVTVGLLVTSAGLFLGAFTTTATSYGEAAVWFALFGLGVGLSIPTATLAAVGSLEKARAGAGSALVFATRQLGSTVGVAILGTLALARYRGGLDLPGAAGDTAARDSVTSGVAVAHRLHDPALLTSVQTAFVHGMDLTLWLCGGISLAGAALALAILPGHTPPPTAPAVPSQASPSEPALTEDVR</sequence>
<evidence type="ECO:0000256" key="5">
    <source>
        <dbReference type="SAM" id="MobiDB-lite"/>
    </source>
</evidence>
<evidence type="ECO:0000313" key="9">
    <source>
        <dbReference type="Proteomes" id="UP000002484"/>
    </source>
</evidence>
<feature type="transmembrane region" description="Helical" evidence="6">
    <location>
        <begin position="371"/>
        <end position="395"/>
    </location>
</feature>
<feature type="transmembrane region" description="Helical" evidence="6">
    <location>
        <begin position="343"/>
        <end position="365"/>
    </location>
</feature>
<dbReference type="CDD" id="cd17321">
    <property type="entry name" value="MFS_MMR_MDR_like"/>
    <property type="match status" value="1"/>
</dbReference>
<dbReference type="PANTHER" id="PTHR42718">
    <property type="entry name" value="MAJOR FACILITATOR SUPERFAMILY MULTIDRUG TRANSPORTER MFSC"/>
    <property type="match status" value="1"/>
</dbReference>
<dbReference type="Proteomes" id="UP000002484">
    <property type="component" value="Chromosome"/>
</dbReference>
<evidence type="ECO:0000256" key="6">
    <source>
        <dbReference type="SAM" id="Phobius"/>
    </source>
</evidence>
<dbReference type="AlphaFoldDB" id="E3J7Y3"/>
<dbReference type="KEGG" id="fri:FraEuI1c_4029"/>
<keyword evidence="9" id="KW-1185">Reference proteome</keyword>
<proteinExistence type="predicted"/>
<dbReference type="EMBL" id="CP002299">
    <property type="protein sequence ID" value="ADP82031.1"/>
    <property type="molecule type" value="Genomic_DNA"/>
</dbReference>
<keyword evidence="3 6" id="KW-1133">Transmembrane helix</keyword>
<evidence type="ECO:0000256" key="2">
    <source>
        <dbReference type="ARBA" id="ARBA00022692"/>
    </source>
</evidence>
<dbReference type="Pfam" id="PF07690">
    <property type="entry name" value="MFS_1"/>
    <property type="match status" value="1"/>
</dbReference>
<feature type="transmembrane region" description="Helical" evidence="6">
    <location>
        <begin position="88"/>
        <end position="105"/>
    </location>
</feature>
<dbReference type="SUPFAM" id="SSF103473">
    <property type="entry name" value="MFS general substrate transporter"/>
    <property type="match status" value="1"/>
</dbReference>
<dbReference type="InterPro" id="IPR020846">
    <property type="entry name" value="MFS_dom"/>
</dbReference>
<feature type="domain" description="Major facilitator superfamily (MFS) profile" evidence="7">
    <location>
        <begin position="22"/>
        <end position="504"/>
    </location>
</feature>
<comment type="subcellular location">
    <subcellularLocation>
        <location evidence="1">Cell membrane</location>
        <topology evidence="1">Multi-pass membrane protein</topology>
    </subcellularLocation>
</comment>
<feature type="transmembrane region" description="Helical" evidence="6">
    <location>
        <begin position="117"/>
        <end position="138"/>
    </location>
</feature>
<name>E3J7Y3_PSEI1</name>
<feature type="transmembrane region" description="Helical" evidence="6">
    <location>
        <begin position="26"/>
        <end position="44"/>
    </location>
</feature>
<dbReference type="Gene3D" id="1.20.1720.10">
    <property type="entry name" value="Multidrug resistance protein D"/>
    <property type="match status" value="1"/>
</dbReference>
<gene>
    <name evidence="8" type="ordered locus">FraEuI1c_4029</name>
</gene>
<protein>
    <submittedName>
        <fullName evidence="8">Drug resistance transporter, EmrB/QacA subfamily</fullName>
    </submittedName>
</protein>
<keyword evidence="4 6" id="KW-0472">Membrane</keyword>
<dbReference type="GO" id="GO:0022857">
    <property type="term" value="F:transmembrane transporter activity"/>
    <property type="evidence" value="ECO:0007669"/>
    <property type="project" value="InterPro"/>
</dbReference>
<dbReference type="InterPro" id="IPR011701">
    <property type="entry name" value="MFS"/>
</dbReference>
<dbReference type="InterPro" id="IPR036259">
    <property type="entry name" value="MFS_trans_sf"/>
</dbReference>
<feature type="transmembrane region" description="Helical" evidence="6">
    <location>
        <begin position="480"/>
        <end position="500"/>
    </location>
</feature>
<dbReference type="STRING" id="298654.FraEuI1c_4029"/>
<evidence type="ECO:0000313" key="8">
    <source>
        <dbReference type="EMBL" id="ADP82031.1"/>
    </source>
</evidence>
<feature type="transmembrane region" description="Helical" evidence="6">
    <location>
        <begin position="145"/>
        <end position="165"/>
    </location>
</feature>
<evidence type="ECO:0000256" key="3">
    <source>
        <dbReference type="ARBA" id="ARBA00022989"/>
    </source>
</evidence>
<organism evidence="8 9">
    <name type="scientific">Pseudofrankia inefficax (strain DSM 45817 / CECT 9037 / DDB 130130 / EuI1c)</name>
    <name type="common">Frankia inefficax</name>
    <dbReference type="NCBI Taxonomy" id="298654"/>
    <lineage>
        <taxon>Bacteria</taxon>
        <taxon>Bacillati</taxon>
        <taxon>Actinomycetota</taxon>
        <taxon>Actinomycetes</taxon>
        <taxon>Frankiales</taxon>
        <taxon>Frankiaceae</taxon>
        <taxon>Pseudofrankia</taxon>
    </lineage>
</organism>
<dbReference type="PRINTS" id="PR01036">
    <property type="entry name" value="TCRTETB"/>
</dbReference>
<feature type="region of interest" description="Disordered" evidence="5">
    <location>
        <begin position="507"/>
        <end position="528"/>
    </location>
</feature>
<evidence type="ECO:0000256" key="1">
    <source>
        <dbReference type="ARBA" id="ARBA00004651"/>
    </source>
</evidence>
<feature type="transmembrane region" description="Helical" evidence="6">
    <location>
        <begin position="317"/>
        <end position="336"/>
    </location>
</feature>